<organism evidence="2">
    <name type="scientific">Desulfobacca acetoxidans</name>
    <dbReference type="NCBI Taxonomy" id="60893"/>
    <lineage>
        <taxon>Bacteria</taxon>
        <taxon>Pseudomonadati</taxon>
        <taxon>Thermodesulfobacteriota</taxon>
        <taxon>Desulfobaccia</taxon>
        <taxon>Desulfobaccales</taxon>
        <taxon>Desulfobaccaceae</taxon>
        <taxon>Desulfobacca</taxon>
    </lineage>
</organism>
<evidence type="ECO:0000256" key="1">
    <source>
        <dbReference type="SAM" id="Phobius"/>
    </source>
</evidence>
<proteinExistence type="predicted"/>
<gene>
    <name evidence="2" type="ORF">ENV52_04600</name>
</gene>
<reference evidence="2" key="1">
    <citation type="journal article" date="2020" name="mSystems">
        <title>Genome- and Community-Level Interaction Insights into Carbon Utilization and Element Cycling Functions of Hydrothermarchaeota in Hydrothermal Sediment.</title>
        <authorList>
            <person name="Zhou Z."/>
            <person name="Liu Y."/>
            <person name="Xu W."/>
            <person name="Pan J."/>
            <person name="Luo Z.H."/>
            <person name="Li M."/>
        </authorList>
    </citation>
    <scope>NUCLEOTIDE SEQUENCE [LARGE SCALE GENOMIC DNA]</scope>
    <source>
        <strain evidence="2">SpSt-767</strain>
    </source>
</reference>
<keyword evidence="1" id="KW-0812">Transmembrane</keyword>
<evidence type="ECO:0000313" key="2">
    <source>
        <dbReference type="EMBL" id="HHS28964.1"/>
    </source>
</evidence>
<dbReference type="EMBL" id="DTGR01000071">
    <property type="protein sequence ID" value="HHS28964.1"/>
    <property type="molecule type" value="Genomic_DNA"/>
</dbReference>
<feature type="transmembrane region" description="Helical" evidence="1">
    <location>
        <begin position="12"/>
        <end position="35"/>
    </location>
</feature>
<keyword evidence="1" id="KW-1133">Transmembrane helix</keyword>
<dbReference type="AlphaFoldDB" id="A0A7V6DPB4"/>
<keyword evidence="1" id="KW-0472">Membrane</keyword>
<name>A0A7V6DPB4_9BACT</name>
<comment type="caution">
    <text evidence="2">The sequence shown here is derived from an EMBL/GenBank/DDBJ whole genome shotgun (WGS) entry which is preliminary data.</text>
</comment>
<dbReference type="InterPro" id="IPR033456">
    <property type="entry name" value="DUF5132"/>
</dbReference>
<protein>
    <submittedName>
        <fullName evidence="2">DUF5132 domain-containing protein</fullName>
    </submittedName>
</protein>
<accession>A0A7V6DPB4</accession>
<sequence>MATFDEGFKGAIPSILVVLGVAMAAPIVLPAVASVSRPLAKTLIKGYLALAETVKEYAAEAGENISDLLAECKAEHAAEMAAAARAAKDKS</sequence>
<dbReference type="Pfam" id="PF17195">
    <property type="entry name" value="DUF5132"/>
    <property type="match status" value="1"/>
</dbReference>